<evidence type="ECO:0000313" key="3">
    <source>
        <dbReference type="Proteomes" id="UP000054928"/>
    </source>
</evidence>
<dbReference type="GeneID" id="36400478"/>
<sequence length="1665" mass="188805">MNRGNAASNGSYRVGQTQSSNKECWDSVSYLDSAFHHEFMRLRQNKGEFVYLEDQRLIRELDDFCDVDTMHKHRRPIILLGESGIGKSTFLANWLERRRKLFISWQTPYPEFIFSHVVGSSRNSCLVSNLLERILREIKEHFELTNEIPDVSERHIWQLPRFLEAASKKGRTIIVVDGLQRLRTQNGDNIMKWIPLSIPPNIRLIFTGTLNSPTADMFQDIPGSSRIAKTQARDNEGGGTQKVSGKSYCDRKSLRSQVIERIRTEAARRNWKLIHLFHLVEEDRKRILKLFLSKVNDQGTGVRETISLQLYDVQQRAIIGVPASASPHFLKIFLVCLLWAVKEGFNIHTVFESWLHAHNATQLLELVLLSMETGYIPDQLATSNAMTFLLKFGSNDEKDLVVTNSALEHASNSADLANLKRSLRSNSCTMTIGASDVTDSRAANVLNTVDCWKFNTLNSGPTKLESANSIYEANNLSVNTLRTDGADPRPQAKTLFNRGGRSVAPLRELLGRSLGLLYTSRHGLLLNELRFILNTVVAEAQGEHRSREHDGNDKALDGHGVFARQDKLTAFSEEQWQALLRVLRSLSVLFVRGVVLIPLCNDVLRDVIWWRYIGNEQTEQQYHHWLIRFFRFHPTTCRRVEELPWHFKRCYQWDALRQILTNLPMFQLLYTTSYKAELFNYWNLLTDGSLLNHSTTSNMSDSPACVMPFDVVKEYGRSVDNWYQKAHPTTKTFTSIVQLVTHFMYDFCLSCQRPLPQFVHAPLGLKELHMDGFLFVKNLPHVLTISSIAEDSAFALPFTGVSPLGGLSAMKSTLTTSSALVAALDKFPPQVHTTSTEITRSSFEDDDLNESCRFYFYYRWIWIQFPWLALGCDLNIRDGSAQSSFSEMATSSSDCDNNTDLMQASLSKKLPPFTLSHGSSDPNMIDEAKCHGCSGAVVNNGMAQGSSKKILQTECFEACSTAGKTSIIDPPATQRSKGVAKCRPVSIKTGLQASALLSPVNKTFEIRTLGDYKAKNIAHTVKSLYMSSVNHFPSAALKFSASLPTLSKHHISVQKAFLSSDSFDKHESRGQTSHFLSKTPAAHRSIAASVPTMPANELQTNGIEFKERFKTEDLRTTSFCFPSSSKDFSQIDWETEQSHNYCVITRLQGIYEAARSDVARKEKHLHNIIQRNSETLQRYEVATREYAMTQHAVEEMNSRLVKLRRLVKAVDHQEKRHRKLIRGCEMFPTCAPTHFEANKKQLRLIQLKLRDQYNEKKALQTKKLHLRNDKLSSLREAVIKSKQLISAVVDKLEHASKRAAHDQESSAKLYQRQLEMFNSVQKRNGEDYKYTMEEGDEHTQQAISAPARLLATQIAHQQTEVACERIQEATGILKMEILLQKFTQREELNASLEEQANLYEARLKQIKFREIELKEQLRTLELSQATAPSEDPRKLEQRLRAAIVELARTDSAHTNLLSNSKEVYTGVARIVKLMDLTNCNNSLQNAISTSRLWPPPIGYNGNKNITFGIERLETSAITAVLQLCQNRATVILDTIDGGRSLPDINMSPVTDMSSSRRWTARGGDDRRILHNRYHQSLQLSSVTEKNKYKIYDRGGYDDSLPLAAATIDIKATTVTQHTAPDEQDSEEAEAVSREAIKATSRKKVAQRKRARNNVGHQVAQNFECR</sequence>
<dbReference type="OMA" id="CDMAKHA"/>
<feature type="compositionally biased region" description="Polar residues" evidence="1">
    <location>
        <begin position="1654"/>
        <end position="1665"/>
    </location>
</feature>
<dbReference type="OrthoDB" id="5986190at2759"/>
<keyword evidence="3" id="KW-1185">Reference proteome</keyword>
<proteinExistence type="predicted"/>
<dbReference type="InterPro" id="IPR052752">
    <property type="entry name" value="NACHT-WD_repeat"/>
</dbReference>
<name>A0A0P1AA59_PLAHL</name>
<accession>A0A0P1AA59</accession>
<evidence type="ECO:0000256" key="1">
    <source>
        <dbReference type="SAM" id="MobiDB-lite"/>
    </source>
</evidence>
<dbReference type="PANTHER" id="PTHR19871:SF14">
    <property type="entry name" value="DUF4062 DOMAIN-CONTAINING PROTEIN"/>
    <property type="match status" value="1"/>
</dbReference>
<dbReference type="PANTHER" id="PTHR19871">
    <property type="entry name" value="BETA TRANSDUCIN-RELATED PROTEIN"/>
    <property type="match status" value="1"/>
</dbReference>
<dbReference type="Gene3D" id="3.40.50.300">
    <property type="entry name" value="P-loop containing nucleotide triphosphate hydrolases"/>
    <property type="match status" value="1"/>
</dbReference>
<reference evidence="3" key="1">
    <citation type="submission" date="2014-09" db="EMBL/GenBank/DDBJ databases">
        <authorList>
            <person name="Sharma Rahul"/>
            <person name="Thines Marco"/>
        </authorList>
    </citation>
    <scope>NUCLEOTIDE SEQUENCE [LARGE SCALE GENOMIC DNA]</scope>
</reference>
<feature type="compositionally biased region" description="Basic residues" evidence="1">
    <location>
        <begin position="1639"/>
        <end position="1651"/>
    </location>
</feature>
<dbReference type="InterPro" id="IPR027417">
    <property type="entry name" value="P-loop_NTPase"/>
</dbReference>
<dbReference type="SUPFAM" id="SSF52540">
    <property type="entry name" value="P-loop containing nucleoside triphosphate hydrolases"/>
    <property type="match status" value="1"/>
</dbReference>
<organism evidence="2 3">
    <name type="scientific">Plasmopara halstedii</name>
    <name type="common">Downy mildew of sunflower</name>
    <dbReference type="NCBI Taxonomy" id="4781"/>
    <lineage>
        <taxon>Eukaryota</taxon>
        <taxon>Sar</taxon>
        <taxon>Stramenopiles</taxon>
        <taxon>Oomycota</taxon>
        <taxon>Peronosporomycetes</taxon>
        <taxon>Peronosporales</taxon>
        <taxon>Peronosporaceae</taxon>
        <taxon>Plasmopara</taxon>
    </lineage>
</organism>
<dbReference type="RefSeq" id="XP_024574014.1">
    <property type="nucleotide sequence ID" value="XM_024722993.1"/>
</dbReference>
<dbReference type="Proteomes" id="UP000054928">
    <property type="component" value="Unassembled WGS sequence"/>
</dbReference>
<dbReference type="STRING" id="4781.A0A0P1AA59"/>
<protein>
    <submittedName>
        <fullName evidence="2">WD40 repeat-containing protein</fullName>
    </submittedName>
</protein>
<dbReference type="EMBL" id="CCYD01000288">
    <property type="protein sequence ID" value="CEG37645.1"/>
    <property type="molecule type" value="Genomic_DNA"/>
</dbReference>
<feature type="region of interest" description="Disordered" evidence="1">
    <location>
        <begin position="1616"/>
        <end position="1665"/>
    </location>
</feature>
<evidence type="ECO:0000313" key="2">
    <source>
        <dbReference type="EMBL" id="CEG37645.1"/>
    </source>
</evidence>